<dbReference type="Pfam" id="PF11987">
    <property type="entry name" value="IF-2"/>
    <property type="match status" value="1"/>
</dbReference>
<dbReference type="AlphaFoldDB" id="Q74MW5"/>
<comment type="similarity">
    <text evidence="1 8 9">Belongs to the TRAFAC class translation factor GTPase superfamily. Classic translation factor GTPase family. IF-2 subfamily.</text>
</comment>
<dbReference type="STRING" id="228908.NEQ498"/>
<evidence type="ECO:0000313" key="12">
    <source>
        <dbReference type="Proteomes" id="UP000000578"/>
    </source>
</evidence>
<dbReference type="GO" id="GO:0003743">
    <property type="term" value="F:translation initiation factor activity"/>
    <property type="evidence" value="ECO:0007669"/>
    <property type="project" value="UniProtKB-UniRule"/>
</dbReference>
<evidence type="ECO:0000259" key="10">
    <source>
        <dbReference type="PROSITE" id="PS51722"/>
    </source>
</evidence>
<evidence type="ECO:0000256" key="7">
    <source>
        <dbReference type="ARBA" id="ARBA00024852"/>
    </source>
</evidence>
<dbReference type="GO" id="GO:0003924">
    <property type="term" value="F:GTPase activity"/>
    <property type="evidence" value="ECO:0007669"/>
    <property type="project" value="UniProtKB-UniRule"/>
</dbReference>
<evidence type="ECO:0000256" key="6">
    <source>
        <dbReference type="ARBA" id="ARBA00023134"/>
    </source>
</evidence>
<dbReference type="PANTHER" id="PTHR43381:SF4">
    <property type="entry name" value="EUKARYOTIC TRANSLATION INITIATION FACTOR 5B"/>
    <property type="match status" value="1"/>
</dbReference>
<dbReference type="SUPFAM" id="SSF52540">
    <property type="entry name" value="P-loop containing nucleoside triphosphate hydrolases"/>
    <property type="match status" value="1"/>
</dbReference>
<dbReference type="NCBIfam" id="TIGR00491">
    <property type="entry name" value="aIF-2"/>
    <property type="match status" value="1"/>
</dbReference>
<proteinExistence type="inferred from homology"/>
<evidence type="ECO:0000256" key="1">
    <source>
        <dbReference type="ARBA" id="ARBA00007733"/>
    </source>
</evidence>
<feature type="domain" description="Tr-type G" evidence="10">
    <location>
        <begin position="3"/>
        <end position="220"/>
    </location>
</feature>
<evidence type="ECO:0000256" key="5">
    <source>
        <dbReference type="ARBA" id="ARBA00022917"/>
    </source>
</evidence>
<keyword evidence="5 8" id="KW-0648">Protein biosynthesis</keyword>
<dbReference type="GO" id="GO:0005525">
    <property type="term" value="F:GTP binding"/>
    <property type="evidence" value="ECO:0007669"/>
    <property type="project" value="UniProtKB-KW"/>
</dbReference>
<dbReference type="EnsemblBacteria" id="AAR39338">
    <property type="protein sequence ID" value="AAR39338"/>
    <property type="gene ID" value="NEQ498"/>
</dbReference>
<accession>Q74MW5</accession>
<evidence type="ECO:0000256" key="4">
    <source>
        <dbReference type="ARBA" id="ARBA00022741"/>
    </source>
</evidence>
<feature type="binding site" evidence="8">
    <location>
        <begin position="12"/>
        <end position="19"/>
    </location>
    <ligand>
        <name>GTP</name>
        <dbReference type="ChEBI" id="CHEBI:37565"/>
    </ligand>
</feature>
<dbReference type="NCBIfam" id="NF003078">
    <property type="entry name" value="PRK04004.1"/>
    <property type="match status" value="1"/>
</dbReference>
<dbReference type="SUPFAM" id="SSF52156">
    <property type="entry name" value="Initiation factor IF2/eIF5b, domain 3"/>
    <property type="match status" value="1"/>
</dbReference>
<dbReference type="Proteomes" id="UP000000578">
    <property type="component" value="Chromosome"/>
</dbReference>
<keyword evidence="4 8" id="KW-0547">Nucleotide-binding</keyword>
<dbReference type="Gene3D" id="2.40.30.10">
    <property type="entry name" value="Translation factors"/>
    <property type="match status" value="2"/>
</dbReference>
<dbReference type="InterPro" id="IPR036925">
    <property type="entry name" value="TIF_IF2_dom3_sf"/>
</dbReference>
<comment type="function">
    <text evidence="7 8 9">Function in general translation initiation by promoting the binding of the formylmethionine-tRNA to ribosomes. Seems to function along with eIF-2.</text>
</comment>
<dbReference type="PATRIC" id="fig|228908.8.peg.513"/>
<dbReference type="InterPro" id="IPR009000">
    <property type="entry name" value="Transl_B-barrel_sf"/>
</dbReference>
<sequence>MKIRQPIITILGHVDHGKTTLLDKIRKTAVAQKEAGGITQHIGATEVPIEVIEKIAEPIRDILKFELKIPGLLFIDTPGHEAFSNLRKRGGSIADLAIVVIDINEGIMPQTKEAIEICKQFRVPFIIAANKIDKIPGWESREGSFIKNYQRQSDRAKQELENRVYNLVSQLYELGFESDIFFRIEDFRKTVAIVPVSAKTGEGIPELLLLTAGLAQRFLTKKLEIDENSPGKGVILEKKKDKGIYYLDVILYDGVIRKGDTIAFYGIEGPIITKVRGLFKAKPLTEIREKSNFIPVNEAHAAAGIRILTPENDKALAGSPLYVIRNNQSKILEQIKEEISSIVFEEKEGLVVKADTLGTLEAIVNILKSKGIKVSKAGIGEITKEDIIKAQSQKDEKYRVILAFNVSPIESPVPIIYDNVIYRLLEKYEEFLKQLEEQKKLSILDRLTPVAKIEIIPGLVFRRKDPAIVGVKVIGKIKPNVLLMNEEGKIIGRVKSIQKEGVSLKEAENDEVAIAIEGVTVGRQIKEGDTLYTYIREEEFKEYKKHKDLLNETQKTILKEIAQIMRKQNPTWGL</sequence>
<dbReference type="InterPro" id="IPR005225">
    <property type="entry name" value="Small_GTP-bd"/>
</dbReference>
<dbReference type="CDD" id="cd03703">
    <property type="entry name" value="aeIF5B_II"/>
    <property type="match status" value="1"/>
</dbReference>
<dbReference type="FunFam" id="3.40.50.300:FF:000112">
    <property type="entry name" value="Eukaryotic translation initiation factor 5B"/>
    <property type="match status" value="1"/>
</dbReference>
<dbReference type="HOGENOM" id="CLU_002656_3_3_2"/>
<feature type="binding site" evidence="8">
    <location>
        <begin position="130"/>
        <end position="133"/>
    </location>
    <ligand>
        <name>GTP</name>
        <dbReference type="ChEBI" id="CHEBI:37565"/>
    </ligand>
</feature>
<keyword evidence="6 8" id="KW-0342">GTP-binding</keyword>
<dbReference type="EMBL" id="AE017199">
    <property type="protein sequence ID" value="AAR39338.1"/>
    <property type="molecule type" value="Genomic_DNA"/>
</dbReference>
<dbReference type="PRINTS" id="PR00315">
    <property type="entry name" value="ELONGATNFCT"/>
</dbReference>
<keyword evidence="12" id="KW-1185">Reference proteome</keyword>
<organism evidence="11 12">
    <name type="scientific">Nanoarchaeum equitans (strain Kin4-M)</name>
    <dbReference type="NCBI Taxonomy" id="228908"/>
    <lineage>
        <taxon>Archaea</taxon>
        <taxon>Nanobdellota</taxon>
        <taxon>Candidatus Nanoarchaeia</taxon>
        <taxon>Nanoarchaeales</taxon>
        <taxon>Nanoarchaeaceae</taxon>
        <taxon>Nanoarchaeum</taxon>
    </lineage>
</organism>
<dbReference type="NCBIfam" id="TIGR00231">
    <property type="entry name" value="small_GTP"/>
    <property type="match status" value="1"/>
</dbReference>
<evidence type="ECO:0000256" key="8">
    <source>
        <dbReference type="HAMAP-Rule" id="MF_00100"/>
    </source>
</evidence>
<dbReference type="CDD" id="cd16266">
    <property type="entry name" value="IF2_aeIF5B_IV"/>
    <property type="match status" value="1"/>
</dbReference>
<dbReference type="HAMAP" id="MF_00100_A">
    <property type="entry name" value="IF_2_A"/>
    <property type="match status" value="1"/>
</dbReference>
<dbReference type="Gene3D" id="3.40.50.300">
    <property type="entry name" value="P-loop containing nucleotide triphosphate hydrolases"/>
    <property type="match status" value="1"/>
</dbReference>
<evidence type="ECO:0000256" key="2">
    <source>
        <dbReference type="ARBA" id="ARBA00020166"/>
    </source>
</evidence>
<dbReference type="PROSITE" id="PS51722">
    <property type="entry name" value="G_TR_2"/>
    <property type="match status" value="1"/>
</dbReference>
<dbReference type="CDD" id="cd01887">
    <property type="entry name" value="IF2_eIF5B"/>
    <property type="match status" value="1"/>
</dbReference>
<gene>
    <name evidence="8" type="primary">infB</name>
    <name evidence="11" type="ordered locus">NEQ498</name>
</gene>
<name>Q74MW5_NANEQ</name>
<evidence type="ECO:0000256" key="9">
    <source>
        <dbReference type="RuleBase" id="RU000644"/>
    </source>
</evidence>
<keyword evidence="3 8" id="KW-0396">Initiation factor</keyword>
<dbReference type="InterPro" id="IPR000795">
    <property type="entry name" value="T_Tr_GTP-bd_dom"/>
</dbReference>
<evidence type="ECO:0000313" key="11">
    <source>
        <dbReference type="EMBL" id="AAR39338.1"/>
    </source>
</evidence>
<dbReference type="InterPro" id="IPR029459">
    <property type="entry name" value="EFTU-type"/>
</dbReference>
<evidence type="ECO:0000256" key="3">
    <source>
        <dbReference type="ARBA" id="ARBA00022540"/>
    </source>
</evidence>
<reference evidence="11 12" key="1">
    <citation type="journal article" date="2003" name="Proc. Natl. Acad. Sci. U.S.A.">
        <title>The genome of Nanoarchaeum equitans: insights into early archaeal evolution and derived parasitism.</title>
        <authorList>
            <person name="Waters E."/>
            <person name="Hohn M.J."/>
            <person name="Ahel I."/>
            <person name="Graham D.E."/>
            <person name="Adams M.D."/>
            <person name="Barnstead M."/>
            <person name="Beeson K.Y."/>
            <person name="Bibbs L."/>
            <person name="Bolanos R."/>
            <person name="Keller M."/>
            <person name="Kretz K."/>
            <person name="Lin X."/>
            <person name="Mathur E."/>
            <person name="Ni J."/>
            <person name="Podar M."/>
            <person name="Richardson T."/>
            <person name="Sutton G.G."/>
            <person name="Simon M."/>
            <person name="Soll D."/>
            <person name="Stetter K.O."/>
            <person name="Short J.M."/>
            <person name="Noordewier M."/>
        </authorList>
    </citation>
    <scope>NUCLEOTIDE SEQUENCE [LARGE SCALE GENOMIC DNA]</scope>
    <source>
        <strain evidence="11 12">Kin4-M</strain>
    </source>
</reference>
<feature type="binding site" evidence="8">
    <location>
        <begin position="76"/>
        <end position="80"/>
    </location>
    <ligand>
        <name>GTP</name>
        <dbReference type="ChEBI" id="CHEBI:37565"/>
    </ligand>
</feature>
<dbReference type="GO" id="GO:0005737">
    <property type="term" value="C:cytoplasm"/>
    <property type="evidence" value="ECO:0007669"/>
    <property type="project" value="TreeGrafter"/>
</dbReference>
<dbReference type="InterPro" id="IPR015760">
    <property type="entry name" value="TIF_IF2"/>
</dbReference>
<dbReference type="Pfam" id="PF14578">
    <property type="entry name" value="GTP_EFTU_D4"/>
    <property type="match status" value="1"/>
</dbReference>
<protein>
    <recommendedName>
        <fullName evidence="2 8">Probable translation initiation factor IF-2</fullName>
    </recommendedName>
</protein>
<dbReference type="SUPFAM" id="SSF50447">
    <property type="entry name" value="Translation proteins"/>
    <property type="match status" value="1"/>
</dbReference>
<dbReference type="KEGG" id="neq:NEQ498"/>
<dbReference type="PANTHER" id="PTHR43381">
    <property type="entry name" value="TRANSLATION INITIATION FACTOR IF-2-RELATED"/>
    <property type="match status" value="1"/>
</dbReference>
<dbReference type="InterPro" id="IPR023115">
    <property type="entry name" value="TIF_IF2_dom3"/>
</dbReference>
<dbReference type="InterPro" id="IPR027417">
    <property type="entry name" value="P-loop_NTPase"/>
</dbReference>
<dbReference type="Pfam" id="PF00009">
    <property type="entry name" value="GTP_EFTU"/>
    <property type="match status" value="1"/>
</dbReference>
<dbReference type="Gene3D" id="3.40.50.10050">
    <property type="entry name" value="Translation initiation factor IF- 2, domain 3"/>
    <property type="match status" value="1"/>
</dbReference>
<dbReference type="InterPro" id="IPR004544">
    <property type="entry name" value="TF_aIF-2_arc"/>
</dbReference>